<evidence type="ECO:0000313" key="5">
    <source>
        <dbReference type="EMBL" id="CAG9318617.1"/>
    </source>
</evidence>
<dbReference type="InterPro" id="IPR033471">
    <property type="entry name" value="DIRP"/>
</dbReference>
<sequence length="609" mass="70221">MVSIEERMGPRWSKKELQIFFSGLSKYGTDFKSLSKHFAEQVQAQSTDNLPSVSIHRTSDMIEALYMKNKTYLNLSSANPNDFAAIIEDTYNCYEERKQIEDSKQQNAFDEDFRLICYTPAKESPVSPRYDEEDIRRKKLKAYEKTPSSARKTPNKKPEGGEILSMPVDSSFSHNVRFKDTNYSRRSFPEFVYSPSIYLNDYAQQTGNFYDISPKFLNWCKFEWFYSYVDRGFFSHNEFDEASKTLNLGETMSMYESRIIKSALGKPRRFSPNFISQERQKLQKYREAIKVLQQGKVLPTSYHDMLVYIKLNPGNVSSRLMVGQKVLAIHPGTGDLRSGSILTLDSSRYHIQFDKPELGVSLVSDIQLVPLFTGEENRDRLFSHDAPQASFICRPLQEREVLSPHLFTERFKAGVNIYAMAFLLKLLERKEALIELLKQYNYECVNRKRETPDWKPDSDFQQQYAWICVSIQAINTSISKVLEIFRLRSTPPVAIHTMPFQPVTLPHRPDADCKAEQLKVAAYALVGEHTDELRQKNFSEPEFQKMQESLKNGVVLLSSLDLLGKEKDDMLVKCVEESLSSLSPACESNREKYHELCKLVAEIKGSLSI</sequence>
<evidence type="ECO:0000256" key="2">
    <source>
        <dbReference type="ARBA" id="ARBA00023242"/>
    </source>
</evidence>
<dbReference type="GO" id="GO:0005654">
    <property type="term" value="C:nucleoplasm"/>
    <property type="evidence" value="ECO:0007669"/>
    <property type="project" value="TreeGrafter"/>
</dbReference>
<dbReference type="EMBL" id="CAJZBQ010000021">
    <property type="protein sequence ID" value="CAG9318617.1"/>
    <property type="molecule type" value="Genomic_DNA"/>
</dbReference>
<dbReference type="PANTHER" id="PTHR21689:SF2">
    <property type="entry name" value="PROTEIN LIN-9 HOMOLOG"/>
    <property type="match status" value="1"/>
</dbReference>
<accession>A0AAU9J502</accession>
<feature type="domain" description="DIRP" evidence="4">
    <location>
        <begin position="225"/>
        <end position="332"/>
    </location>
</feature>
<dbReference type="GO" id="GO:0006351">
    <property type="term" value="P:DNA-templated transcription"/>
    <property type="evidence" value="ECO:0007669"/>
    <property type="project" value="InterPro"/>
</dbReference>
<dbReference type="GO" id="GO:0051726">
    <property type="term" value="P:regulation of cell cycle"/>
    <property type="evidence" value="ECO:0007669"/>
    <property type="project" value="TreeGrafter"/>
</dbReference>
<protein>
    <recommendedName>
        <fullName evidence="4">DIRP domain-containing protein</fullName>
    </recommendedName>
</protein>
<dbReference type="GO" id="GO:0006357">
    <property type="term" value="P:regulation of transcription by RNA polymerase II"/>
    <property type="evidence" value="ECO:0007669"/>
    <property type="project" value="TreeGrafter"/>
</dbReference>
<dbReference type="AlphaFoldDB" id="A0AAU9J502"/>
<dbReference type="InterPro" id="IPR010561">
    <property type="entry name" value="LIN-9/ALY1"/>
</dbReference>
<gene>
    <name evidence="5" type="ORF">BSTOLATCC_MIC21991</name>
</gene>
<reference evidence="5" key="1">
    <citation type="submission" date="2021-09" db="EMBL/GenBank/DDBJ databases">
        <authorList>
            <consortium name="AG Swart"/>
            <person name="Singh M."/>
            <person name="Singh A."/>
            <person name="Seah K."/>
            <person name="Emmerich C."/>
        </authorList>
    </citation>
    <scope>NUCLEOTIDE SEQUENCE</scope>
    <source>
        <strain evidence="5">ATCC30299</strain>
    </source>
</reference>
<dbReference type="PANTHER" id="PTHR21689">
    <property type="entry name" value="LIN-9"/>
    <property type="match status" value="1"/>
</dbReference>
<comment type="caution">
    <text evidence="5">The sequence shown here is derived from an EMBL/GenBank/DDBJ whole genome shotgun (WGS) entry which is preliminary data.</text>
</comment>
<dbReference type="Proteomes" id="UP001162131">
    <property type="component" value="Unassembled WGS sequence"/>
</dbReference>
<evidence type="ECO:0000259" key="4">
    <source>
        <dbReference type="SMART" id="SM01135"/>
    </source>
</evidence>
<dbReference type="GO" id="GO:0003677">
    <property type="term" value="F:DNA binding"/>
    <property type="evidence" value="ECO:0007669"/>
    <property type="project" value="TreeGrafter"/>
</dbReference>
<dbReference type="GO" id="GO:0017053">
    <property type="term" value="C:transcription repressor complex"/>
    <property type="evidence" value="ECO:0007669"/>
    <property type="project" value="InterPro"/>
</dbReference>
<keyword evidence="6" id="KW-1185">Reference proteome</keyword>
<proteinExistence type="predicted"/>
<evidence type="ECO:0000256" key="3">
    <source>
        <dbReference type="SAM" id="MobiDB-lite"/>
    </source>
</evidence>
<organism evidence="5 6">
    <name type="scientific">Blepharisma stoltei</name>
    <dbReference type="NCBI Taxonomy" id="1481888"/>
    <lineage>
        <taxon>Eukaryota</taxon>
        <taxon>Sar</taxon>
        <taxon>Alveolata</taxon>
        <taxon>Ciliophora</taxon>
        <taxon>Postciliodesmatophora</taxon>
        <taxon>Heterotrichea</taxon>
        <taxon>Heterotrichida</taxon>
        <taxon>Blepharismidae</taxon>
        <taxon>Blepharisma</taxon>
    </lineage>
</organism>
<feature type="region of interest" description="Disordered" evidence="3">
    <location>
        <begin position="142"/>
        <end position="164"/>
    </location>
</feature>
<keyword evidence="2" id="KW-0539">Nucleus</keyword>
<evidence type="ECO:0000256" key="1">
    <source>
        <dbReference type="ARBA" id="ARBA00004123"/>
    </source>
</evidence>
<dbReference type="Pfam" id="PF06584">
    <property type="entry name" value="DIRP"/>
    <property type="match status" value="1"/>
</dbReference>
<dbReference type="SMART" id="SM01135">
    <property type="entry name" value="DIRP"/>
    <property type="match status" value="1"/>
</dbReference>
<comment type="subcellular location">
    <subcellularLocation>
        <location evidence="1">Nucleus</location>
    </subcellularLocation>
</comment>
<evidence type="ECO:0000313" key="6">
    <source>
        <dbReference type="Proteomes" id="UP001162131"/>
    </source>
</evidence>
<name>A0AAU9J502_9CILI</name>